<keyword evidence="5" id="KW-0539">Nucleus</keyword>
<evidence type="ECO:0000313" key="6">
    <source>
        <dbReference type="EMBL" id="CAB4007138.1"/>
    </source>
</evidence>
<dbReference type="Pfam" id="PF01997">
    <property type="entry name" value="Translin"/>
    <property type="match status" value="1"/>
</dbReference>
<dbReference type="InterPro" id="IPR036081">
    <property type="entry name" value="Translin_sf"/>
</dbReference>
<evidence type="ECO:0000313" key="7">
    <source>
        <dbReference type="Proteomes" id="UP001152795"/>
    </source>
</evidence>
<name>A0A6S7J0U7_PARCT</name>
<gene>
    <name evidence="6" type="ORF">PACLA_8A077466</name>
</gene>
<dbReference type="Gene3D" id="1.20.58.200">
    <property type="entry name" value="Translin, domain 2"/>
    <property type="match status" value="1"/>
</dbReference>
<dbReference type="GO" id="GO:0043565">
    <property type="term" value="F:sequence-specific DNA binding"/>
    <property type="evidence" value="ECO:0007669"/>
    <property type="project" value="InterPro"/>
</dbReference>
<dbReference type="PANTHER" id="PTHR10741">
    <property type="entry name" value="TRANSLIN AND TRANSLIN ASSOCIATED PROTEIN X"/>
    <property type="match status" value="1"/>
</dbReference>
<sequence length="326" mass="37061">METATFGRKRRRKNEDSSAMSDETSAKKPLKDASPILQLFQGFQTELDSRHDKYERIVKCSRDITTQSKRVIFLLHRGLDEKSRAKILEEAAGKFVAIKELFKKIAAELLYEDCYQFVRAYSPGLQEFVEAYSFWYFLKHGTLVSFEQICRELVFGNASESTKIEQVKPHVHNPPDENIQVHNPPDENIQVYNPPDENIQIPNPPTENTHVPNPPANIQVPIPPAEYILGISDLTGELMRLAINSVGQGNLTTPLEICKILRKIHDEFIMFGNQQRGFPKKLEVLKNSLKKVENTCYTIHIRGSEVPKNMLATLIASNTDPTVDGQ</sequence>
<evidence type="ECO:0000256" key="3">
    <source>
        <dbReference type="ARBA" id="ARBA00005902"/>
    </source>
</evidence>
<dbReference type="CDD" id="cd14820">
    <property type="entry name" value="TRAX"/>
    <property type="match status" value="1"/>
</dbReference>
<dbReference type="GO" id="GO:0005737">
    <property type="term" value="C:cytoplasm"/>
    <property type="evidence" value="ECO:0007669"/>
    <property type="project" value="UniProtKB-SubCell"/>
</dbReference>
<proteinExistence type="inferred from homology"/>
<dbReference type="EMBL" id="CACRXK020005709">
    <property type="protein sequence ID" value="CAB4007138.1"/>
    <property type="molecule type" value="Genomic_DNA"/>
</dbReference>
<evidence type="ECO:0000256" key="1">
    <source>
        <dbReference type="ARBA" id="ARBA00004123"/>
    </source>
</evidence>
<dbReference type="GO" id="GO:0005634">
    <property type="term" value="C:nucleus"/>
    <property type="evidence" value="ECO:0007669"/>
    <property type="project" value="UniProtKB-SubCell"/>
</dbReference>
<evidence type="ECO:0000256" key="5">
    <source>
        <dbReference type="ARBA" id="ARBA00023242"/>
    </source>
</evidence>
<dbReference type="FunFam" id="1.20.58.200:FF:000001">
    <property type="entry name" value="Translin-associated factor X"/>
    <property type="match status" value="1"/>
</dbReference>
<dbReference type="SUPFAM" id="SSF74784">
    <property type="entry name" value="Translin"/>
    <property type="match status" value="1"/>
</dbReference>
<comment type="caution">
    <text evidence="6">The sequence shown here is derived from an EMBL/GenBank/DDBJ whole genome shotgun (WGS) entry which is preliminary data.</text>
</comment>
<dbReference type="InterPro" id="IPR016069">
    <property type="entry name" value="Translin_C"/>
</dbReference>
<dbReference type="AlphaFoldDB" id="A0A6S7J0U7"/>
<dbReference type="Gene3D" id="1.20.58.190">
    <property type="entry name" value="Translin, domain 1"/>
    <property type="match status" value="1"/>
</dbReference>
<keyword evidence="4" id="KW-0963">Cytoplasm</keyword>
<dbReference type="OrthoDB" id="31005at2759"/>
<accession>A0A6S7J0U7</accession>
<comment type="similarity">
    <text evidence="3">Belongs to the translin family.</text>
</comment>
<comment type="subcellular location">
    <subcellularLocation>
        <location evidence="2">Cytoplasm</location>
    </subcellularLocation>
    <subcellularLocation>
        <location evidence="1">Nucleus</location>
    </subcellularLocation>
</comment>
<reference evidence="6" key="1">
    <citation type="submission" date="2020-04" db="EMBL/GenBank/DDBJ databases">
        <authorList>
            <person name="Alioto T."/>
            <person name="Alioto T."/>
            <person name="Gomez Garrido J."/>
        </authorList>
    </citation>
    <scope>NUCLEOTIDE SEQUENCE</scope>
    <source>
        <strain evidence="6">A484AB</strain>
    </source>
</reference>
<evidence type="ECO:0000256" key="2">
    <source>
        <dbReference type="ARBA" id="ARBA00004496"/>
    </source>
</evidence>
<evidence type="ECO:0000256" key="4">
    <source>
        <dbReference type="ARBA" id="ARBA00022490"/>
    </source>
</evidence>
<dbReference type="InterPro" id="IPR002848">
    <property type="entry name" value="Translin_fam"/>
</dbReference>
<dbReference type="InterPro" id="IPR016068">
    <property type="entry name" value="Translin_N"/>
</dbReference>
<dbReference type="Proteomes" id="UP001152795">
    <property type="component" value="Unassembled WGS sequence"/>
</dbReference>
<keyword evidence="7" id="KW-1185">Reference proteome</keyword>
<organism evidence="6 7">
    <name type="scientific">Paramuricea clavata</name>
    <name type="common">Red gorgonian</name>
    <name type="synonym">Violescent sea-whip</name>
    <dbReference type="NCBI Taxonomy" id="317549"/>
    <lineage>
        <taxon>Eukaryota</taxon>
        <taxon>Metazoa</taxon>
        <taxon>Cnidaria</taxon>
        <taxon>Anthozoa</taxon>
        <taxon>Octocorallia</taxon>
        <taxon>Malacalcyonacea</taxon>
        <taxon>Plexauridae</taxon>
        <taxon>Paramuricea</taxon>
    </lineage>
</organism>
<protein>
    <submittedName>
        <fullName evidence="6">Translin-associated X isoform X2</fullName>
    </submittedName>
</protein>